<evidence type="ECO:0000313" key="5">
    <source>
        <dbReference type="Proteomes" id="UP001156601"/>
    </source>
</evidence>
<proteinExistence type="predicted"/>
<dbReference type="InterPro" id="IPR016181">
    <property type="entry name" value="Acyl_CoA_acyltransferase"/>
</dbReference>
<sequence length="322" mass="36166">MGQTLPVSKDTIHKVRDASRKLVRELGFMKPTIASTDLGPSALHTLLEIDLKGPQTAADLCQKLQLEKSSISRMLQKLVVRGEITEIIDTQDSRKKRLKITAKGQKTVQIAHQHAEQQTQNALAYLPLDKQSTIEKGLTDYANSLEALRNKTSLAARGIDISSGYSPGAIGRVAYLFTRYFSKHYDFGQYFEAKVATEMAEFTSRLAHTGNQLWLAKQDDEVLGSIAIDSEDLQQANTAHLRWFIVDERLQGSGVGRRLVQEAIRFCDAQGIQEIHLWTVKGLDAASHLYKQFGFNIVEESLDQQWGKKTIEHKLVRKAFSQ</sequence>
<organism evidence="4 5">
    <name type="scientific">Agaribacter marinus</name>
    <dbReference type="NCBI Taxonomy" id="1431249"/>
    <lineage>
        <taxon>Bacteria</taxon>
        <taxon>Pseudomonadati</taxon>
        <taxon>Pseudomonadota</taxon>
        <taxon>Gammaproteobacteria</taxon>
        <taxon>Alteromonadales</taxon>
        <taxon>Alteromonadaceae</taxon>
        <taxon>Agaribacter</taxon>
    </lineage>
</organism>
<accession>A0AA37WH62</accession>
<dbReference type="Proteomes" id="UP001156601">
    <property type="component" value="Unassembled WGS sequence"/>
</dbReference>
<dbReference type="EMBL" id="BSOT01000005">
    <property type="protein sequence ID" value="GLR69542.1"/>
    <property type="molecule type" value="Genomic_DNA"/>
</dbReference>
<keyword evidence="1" id="KW-0808">Transferase</keyword>
<evidence type="ECO:0000259" key="3">
    <source>
        <dbReference type="PROSITE" id="PS51186"/>
    </source>
</evidence>
<dbReference type="InterPro" id="IPR000835">
    <property type="entry name" value="HTH_MarR-typ"/>
</dbReference>
<dbReference type="InterPro" id="IPR050769">
    <property type="entry name" value="NAT_camello-type"/>
</dbReference>
<dbReference type="PROSITE" id="PS50995">
    <property type="entry name" value="HTH_MARR_2"/>
    <property type="match status" value="1"/>
</dbReference>
<dbReference type="PANTHER" id="PTHR13947:SF37">
    <property type="entry name" value="LD18367P"/>
    <property type="match status" value="1"/>
</dbReference>
<dbReference type="InterPro" id="IPR036390">
    <property type="entry name" value="WH_DNA-bd_sf"/>
</dbReference>
<dbReference type="SUPFAM" id="SSF55729">
    <property type="entry name" value="Acyl-CoA N-acyltransferases (Nat)"/>
    <property type="match status" value="1"/>
</dbReference>
<dbReference type="CDD" id="cd04301">
    <property type="entry name" value="NAT_SF"/>
    <property type="match status" value="1"/>
</dbReference>
<evidence type="ECO:0000256" key="1">
    <source>
        <dbReference type="ARBA" id="ARBA00022679"/>
    </source>
</evidence>
<dbReference type="GO" id="GO:0008080">
    <property type="term" value="F:N-acetyltransferase activity"/>
    <property type="evidence" value="ECO:0007669"/>
    <property type="project" value="InterPro"/>
</dbReference>
<dbReference type="InterPro" id="IPR036388">
    <property type="entry name" value="WH-like_DNA-bd_sf"/>
</dbReference>
<protein>
    <submittedName>
        <fullName evidence="4">MarR family transcriptional regulator</fullName>
    </submittedName>
</protein>
<dbReference type="GO" id="GO:0003700">
    <property type="term" value="F:DNA-binding transcription factor activity"/>
    <property type="evidence" value="ECO:0007669"/>
    <property type="project" value="InterPro"/>
</dbReference>
<dbReference type="SUPFAM" id="SSF46785">
    <property type="entry name" value="Winged helix' DNA-binding domain"/>
    <property type="match status" value="1"/>
</dbReference>
<reference evidence="4" key="1">
    <citation type="journal article" date="2014" name="Int. J. Syst. Evol. Microbiol.">
        <title>Complete genome sequence of Corynebacterium casei LMG S-19264T (=DSM 44701T), isolated from a smear-ripened cheese.</title>
        <authorList>
            <consortium name="US DOE Joint Genome Institute (JGI-PGF)"/>
            <person name="Walter F."/>
            <person name="Albersmeier A."/>
            <person name="Kalinowski J."/>
            <person name="Ruckert C."/>
        </authorList>
    </citation>
    <scope>NUCLEOTIDE SEQUENCE</scope>
    <source>
        <strain evidence="4">NBRC 110023</strain>
    </source>
</reference>
<dbReference type="Gene3D" id="1.10.10.10">
    <property type="entry name" value="Winged helix-like DNA-binding domain superfamily/Winged helix DNA-binding domain"/>
    <property type="match status" value="1"/>
</dbReference>
<keyword evidence="5" id="KW-1185">Reference proteome</keyword>
<dbReference type="Pfam" id="PF00583">
    <property type="entry name" value="Acetyltransf_1"/>
    <property type="match status" value="1"/>
</dbReference>
<reference evidence="4" key="2">
    <citation type="submission" date="2023-01" db="EMBL/GenBank/DDBJ databases">
        <title>Draft genome sequence of Agaribacter marinus strain NBRC 110023.</title>
        <authorList>
            <person name="Sun Q."/>
            <person name="Mori K."/>
        </authorList>
    </citation>
    <scope>NUCLEOTIDE SEQUENCE</scope>
    <source>
        <strain evidence="4">NBRC 110023</strain>
    </source>
</reference>
<dbReference type="RefSeq" id="WP_284215869.1">
    <property type="nucleotide sequence ID" value="NZ_BSOT01000005.1"/>
</dbReference>
<dbReference type="PANTHER" id="PTHR13947">
    <property type="entry name" value="GNAT FAMILY N-ACETYLTRANSFERASE"/>
    <property type="match status" value="1"/>
</dbReference>
<feature type="domain" description="N-acetyltransferase" evidence="3">
    <location>
        <begin position="175"/>
        <end position="312"/>
    </location>
</feature>
<dbReference type="PROSITE" id="PS51186">
    <property type="entry name" value="GNAT"/>
    <property type="match status" value="1"/>
</dbReference>
<evidence type="ECO:0000313" key="4">
    <source>
        <dbReference type="EMBL" id="GLR69542.1"/>
    </source>
</evidence>
<dbReference type="Gene3D" id="3.40.630.30">
    <property type="match status" value="1"/>
</dbReference>
<dbReference type="InterPro" id="IPR000182">
    <property type="entry name" value="GNAT_dom"/>
</dbReference>
<comment type="caution">
    <text evidence="4">The sequence shown here is derived from an EMBL/GenBank/DDBJ whole genome shotgun (WGS) entry which is preliminary data.</text>
</comment>
<gene>
    <name evidence="4" type="ORF">GCM10007852_04500</name>
</gene>
<dbReference type="PRINTS" id="PR00598">
    <property type="entry name" value="HTHMARR"/>
</dbReference>
<dbReference type="Pfam" id="PF12802">
    <property type="entry name" value="MarR_2"/>
    <property type="match status" value="1"/>
</dbReference>
<name>A0AA37WH62_9ALTE</name>
<dbReference type="AlphaFoldDB" id="A0AA37WH62"/>
<evidence type="ECO:0000259" key="2">
    <source>
        <dbReference type="PROSITE" id="PS50995"/>
    </source>
</evidence>
<feature type="domain" description="HTH marR-type" evidence="2">
    <location>
        <begin position="8"/>
        <end position="143"/>
    </location>
</feature>
<dbReference type="SMART" id="SM00347">
    <property type="entry name" value="HTH_MARR"/>
    <property type="match status" value="1"/>
</dbReference>